<evidence type="ECO:0000313" key="1">
    <source>
        <dbReference type="EMBL" id="TGY35377.1"/>
    </source>
</evidence>
<dbReference type="InterPro" id="IPR008727">
    <property type="entry name" value="PAAR_motif"/>
</dbReference>
<dbReference type="RefSeq" id="WP_136004059.1">
    <property type="nucleotide sequence ID" value="NZ_SRYW01000004.1"/>
</dbReference>
<dbReference type="Proteomes" id="UP000306631">
    <property type="component" value="Unassembled WGS sequence"/>
</dbReference>
<name>A0A4S2D1M8_STEMA</name>
<dbReference type="Pfam" id="PF05488">
    <property type="entry name" value="PAAR_motif"/>
    <property type="match status" value="1"/>
</dbReference>
<organism evidence="1 2">
    <name type="scientific">Stenotrophomonas maltophilia</name>
    <name type="common">Pseudomonas maltophilia</name>
    <name type="synonym">Xanthomonas maltophilia</name>
    <dbReference type="NCBI Taxonomy" id="40324"/>
    <lineage>
        <taxon>Bacteria</taxon>
        <taxon>Pseudomonadati</taxon>
        <taxon>Pseudomonadota</taxon>
        <taxon>Gammaproteobacteria</taxon>
        <taxon>Lysobacterales</taxon>
        <taxon>Lysobacteraceae</taxon>
        <taxon>Stenotrophomonas</taxon>
        <taxon>Stenotrophomonas maltophilia group</taxon>
    </lineage>
</organism>
<dbReference type="Gene3D" id="2.60.200.60">
    <property type="match status" value="1"/>
</dbReference>
<accession>A0A4S2D1M8</accession>
<sequence>MRRYWIVVGDTTSRCGRVITGSPFTDIEGAAVARVGDYATCPLHGGAFAIVGGDPTLRVDGQPVALDGDLLACGCHLRSTVQRLVYVEAAPAPAKEDVAGPAVVCAPAAASSAPPVCLECLMDAARSGTPMVRLE</sequence>
<dbReference type="AlphaFoldDB" id="A0A4S2D1M8"/>
<evidence type="ECO:0000313" key="2">
    <source>
        <dbReference type="Proteomes" id="UP000306631"/>
    </source>
</evidence>
<protein>
    <submittedName>
        <fullName evidence="1">PAAR domain-containing protein</fullName>
    </submittedName>
</protein>
<dbReference type="OrthoDB" id="9204728at2"/>
<dbReference type="EMBL" id="SRYW01000004">
    <property type="protein sequence ID" value="TGY35377.1"/>
    <property type="molecule type" value="Genomic_DNA"/>
</dbReference>
<dbReference type="CDD" id="cd14744">
    <property type="entry name" value="PAAR_CT_2"/>
    <property type="match status" value="1"/>
</dbReference>
<comment type="caution">
    <text evidence="1">The sequence shown here is derived from an EMBL/GenBank/DDBJ whole genome shotgun (WGS) entry which is preliminary data.</text>
</comment>
<reference evidence="1 2" key="1">
    <citation type="submission" date="2019-04" db="EMBL/GenBank/DDBJ databases">
        <title>Microbes associate with the intestines of laboratory mice.</title>
        <authorList>
            <person name="Navarre W."/>
            <person name="Wong E."/>
            <person name="Huang K."/>
            <person name="Tropini C."/>
            <person name="Ng K."/>
            <person name="Yu B."/>
        </authorList>
    </citation>
    <scope>NUCLEOTIDE SEQUENCE [LARGE SCALE GENOMIC DNA]</scope>
    <source>
        <strain evidence="1 2">NM62_B4-13</strain>
    </source>
</reference>
<gene>
    <name evidence="1" type="ORF">E5352_06575</name>
</gene>
<proteinExistence type="predicted"/>